<evidence type="ECO:0000256" key="5">
    <source>
        <dbReference type="ARBA" id="ARBA00022737"/>
    </source>
</evidence>
<protein>
    <recommendedName>
        <fullName evidence="10">Cilia- and flagella-associated protein 251</fullName>
    </recommendedName>
    <alternativeName>
        <fullName evidence="12">WD repeat-containing protein 66</fullName>
    </alternativeName>
</protein>
<keyword evidence="4 13" id="KW-0853">WD repeat</keyword>
<comment type="function">
    <text evidence="11">Involved in spermatozoa motility. May also regulate cilium motility through its role in the assembly of the axonemal radial spokes.</text>
</comment>
<evidence type="ECO:0000256" key="12">
    <source>
        <dbReference type="ARBA" id="ARBA00075731"/>
    </source>
</evidence>
<feature type="region of interest" description="Disordered" evidence="14">
    <location>
        <begin position="123"/>
        <end position="169"/>
    </location>
</feature>
<feature type="compositionally biased region" description="Basic and acidic residues" evidence="14">
    <location>
        <begin position="1"/>
        <end position="14"/>
    </location>
</feature>
<evidence type="ECO:0000256" key="2">
    <source>
        <dbReference type="ARBA" id="ARBA00004430"/>
    </source>
</evidence>
<keyword evidence="7" id="KW-0969">Cilium</keyword>
<dbReference type="InterPro" id="IPR015943">
    <property type="entry name" value="WD40/YVTN_repeat-like_dom_sf"/>
</dbReference>
<dbReference type="InterPro" id="IPR050630">
    <property type="entry name" value="WD_repeat_EMAP"/>
</dbReference>
<dbReference type="InterPro" id="IPR011047">
    <property type="entry name" value="Quinoprotein_ADH-like_sf"/>
</dbReference>
<reference evidence="15" key="1">
    <citation type="submission" date="2025-08" db="UniProtKB">
        <authorList>
            <consortium name="Ensembl"/>
        </authorList>
    </citation>
    <scope>IDENTIFICATION</scope>
</reference>
<evidence type="ECO:0000256" key="7">
    <source>
        <dbReference type="ARBA" id="ARBA00023069"/>
    </source>
</evidence>
<evidence type="ECO:0000256" key="3">
    <source>
        <dbReference type="ARBA" id="ARBA00022490"/>
    </source>
</evidence>
<evidence type="ECO:0000256" key="10">
    <source>
        <dbReference type="ARBA" id="ARBA00040994"/>
    </source>
</evidence>
<dbReference type="FunFam" id="1.10.238.10:FF:000245">
    <property type="entry name" value="WD repeat domain 66"/>
    <property type="match status" value="1"/>
</dbReference>
<dbReference type="SUPFAM" id="SSF50998">
    <property type="entry name" value="Quinoprotein alcohol dehydrogenase-like"/>
    <property type="match status" value="1"/>
</dbReference>
<feature type="repeat" description="WD" evidence="13">
    <location>
        <begin position="525"/>
        <end position="566"/>
    </location>
</feature>
<name>A0A8B9Q9Q6_APTOW</name>
<evidence type="ECO:0000256" key="1">
    <source>
        <dbReference type="ARBA" id="ARBA00004230"/>
    </source>
</evidence>
<comment type="subcellular location">
    <subcellularLocation>
        <location evidence="1">Cell projection</location>
        <location evidence="1">Cilium</location>
        <location evidence="1">Flagellum</location>
    </subcellularLocation>
    <subcellularLocation>
        <location evidence="2">Cytoplasm</location>
        <location evidence="2">Cytoskeleton</location>
        <location evidence="2">Cilium axoneme</location>
    </subcellularLocation>
</comment>
<dbReference type="AlphaFoldDB" id="A0A8B9Q9Q6"/>
<dbReference type="Ensembl" id="ENSAOWT00000027831.1">
    <property type="protein sequence ID" value="ENSAOWP00000024572.1"/>
    <property type="gene ID" value="ENSAOWG00000016581.1"/>
</dbReference>
<evidence type="ECO:0000313" key="15">
    <source>
        <dbReference type="Ensembl" id="ENSAOWP00000024572.1"/>
    </source>
</evidence>
<feature type="compositionally biased region" description="Basic and acidic residues" evidence="14">
    <location>
        <begin position="145"/>
        <end position="157"/>
    </location>
</feature>
<evidence type="ECO:0000256" key="9">
    <source>
        <dbReference type="ARBA" id="ARBA00023273"/>
    </source>
</evidence>
<feature type="region of interest" description="Disordered" evidence="14">
    <location>
        <begin position="1060"/>
        <end position="1083"/>
    </location>
</feature>
<evidence type="ECO:0000256" key="6">
    <source>
        <dbReference type="ARBA" id="ARBA00022846"/>
    </source>
</evidence>
<dbReference type="InterPro" id="IPR001680">
    <property type="entry name" value="WD40_rpt"/>
</dbReference>
<dbReference type="FunFam" id="2.130.10.10:FF:000427">
    <property type="entry name" value="WD repeat domain 66"/>
    <property type="match status" value="1"/>
</dbReference>
<proteinExistence type="predicted"/>
<feature type="compositionally biased region" description="Basic and acidic residues" evidence="14">
    <location>
        <begin position="1063"/>
        <end position="1083"/>
    </location>
</feature>
<keyword evidence="5" id="KW-0677">Repeat</keyword>
<evidence type="ECO:0000256" key="13">
    <source>
        <dbReference type="PROSITE-ProRule" id="PRU00221"/>
    </source>
</evidence>
<dbReference type="InterPro" id="IPR011992">
    <property type="entry name" value="EF-hand-dom_pair"/>
</dbReference>
<dbReference type="GO" id="GO:0036126">
    <property type="term" value="C:sperm flagellum"/>
    <property type="evidence" value="ECO:0007669"/>
    <property type="project" value="TreeGrafter"/>
</dbReference>
<dbReference type="Gene3D" id="2.130.10.10">
    <property type="entry name" value="YVTN repeat-like/Quinoprotein amine dehydrogenase"/>
    <property type="match status" value="2"/>
</dbReference>
<dbReference type="InterPro" id="IPR036322">
    <property type="entry name" value="WD40_repeat_dom_sf"/>
</dbReference>
<keyword evidence="16" id="KW-1185">Reference proteome</keyword>
<accession>A0A8B9Q9Q6</accession>
<reference evidence="15" key="2">
    <citation type="submission" date="2025-09" db="UniProtKB">
        <authorList>
            <consortium name="Ensembl"/>
        </authorList>
    </citation>
    <scope>IDENTIFICATION</scope>
</reference>
<keyword evidence="3" id="KW-0963">Cytoplasm</keyword>
<evidence type="ECO:0000256" key="8">
    <source>
        <dbReference type="ARBA" id="ARBA00023212"/>
    </source>
</evidence>
<dbReference type="Proteomes" id="UP000694424">
    <property type="component" value="Unplaced"/>
</dbReference>
<dbReference type="GO" id="GO:0005930">
    <property type="term" value="C:axoneme"/>
    <property type="evidence" value="ECO:0007669"/>
    <property type="project" value="UniProtKB-SubCell"/>
</dbReference>
<keyword evidence="9" id="KW-0966">Cell projection</keyword>
<evidence type="ECO:0000313" key="16">
    <source>
        <dbReference type="Proteomes" id="UP000694424"/>
    </source>
</evidence>
<organism evidence="15 16">
    <name type="scientific">Apteryx owenii</name>
    <name type="common">Little spotted kiwi</name>
    <dbReference type="NCBI Taxonomy" id="8824"/>
    <lineage>
        <taxon>Eukaryota</taxon>
        <taxon>Metazoa</taxon>
        <taxon>Chordata</taxon>
        <taxon>Craniata</taxon>
        <taxon>Vertebrata</taxon>
        <taxon>Euteleostomi</taxon>
        <taxon>Archelosauria</taxon>
        <taxon>Archosauria</taxon>
        <taxon>Dinosauria</taxon>
        <taxon>Saurischia</taxon>
        <taxon>Theropoda</taxon>
        <taxon>Coelurosauria</taxon>
        <taxon>Aves</taxon>
        <taxon>Palaeognathae</taxon>
        <taxon>Apterygiformes</taxon>
        <taxon>Apterygidae</taxon>
        <taxon>Apteryx</taxon>
    </lineage>
</organism>
<dbReference type="PANTHER" id="PTHR13720:SF13">
    <property type="entry name" value="CILIA- AND FLAGELLA-ASSOCIATED PROTEIN 251"/>
    <property type="match status" value="1"/>
</dbReference>
<dbReference type="Pfam" id="PF00400">
    <property type="entry name" value="WD40"/>
    <property type="match status" value="4"/>
</dbReference>
<evidence type="ECO:0000256" key="11">
    <source>
        <dbReference type="ARBA" id="ARBA00055387"/>
    </source>
</evidence>
<evidence type="ECO:0000256" key="4">
    <source>
        <dbReference type="ARBA" id="ARBA00022574"/>
    </source>
</evidence>
<dbReference type="SMART" id="SM00320">
    <property type="entry name" value="WD40"/>
    <property type="match status" value="9"/>
</dbReference>
<dbReference type="Gene3D" id="1.10.238.10">
    <property type="entry name" value="EF-hand"/>
    <property type="match status" value="1"/>
</dbReference>
<dbReference type="PROSITE" id="PS50082">
    <property type="entry name" value="WD_REPEATS_2"/>
    <property type="match status" value="1"/>
</dbReference>
<sequence length="1083" mass="118655">KEAEGEDGRPEQGHPRGRQRGQSGSKRCVKGDVPGRTDTSGGNGTVRIPGPGHDGNGDPIPGTGRDVPGMGGAATGPDCSPPRASRPMDAGRRKGPKSLFCWRNSGGKALGWGGSMETCLPLEGPGRRGQRGVDGRPGSALAGGRAERRAPAGECRRTGAPPRFPRRPTLTQVPFRGLLPQRLRWVFGYSGALAVHSLGGGEAPLLLYACSNTLVLHDILGNRQAHLQGHSNVISCLCVSEDGRWVATADGGPDALVIVWDSFSGIPVRTIFDSHPADGVAAIAISRDAKYLATISAGTRVCVWKWTYATEAPACSAELRPEFGRQDYVVFNPQNPYEFVSNSKTQVIFYLWSDAGLQYGAPPLTDSTFSKAVGHFSQSVFHFNNSQALTGTSAGKLVLWDAVRPRPREPPAKPHAMKAIKLMPMQKDGLTVLTVLESYFVTCDVKGDVKFYDGQLQLLDWYSHLHAGPIRSISFSKSPPSAPADYSRSRTVGGQPFAVRNFILSTADATVLHVATDGTKYEKVMEEAKRAVNAIACHPSQALIAVGSHCGLLKVWDYEQTKYLVSRIFVEASIQCLSYDPEGSLLAAGFTDGSVYILDAISLQSNCKEFKFSRGPVTHISFSHDSEYLATADEKLSVTVYRRVLRNGQRCWEHLAGLHSHYKPIRSILFGVQLDSDEPRLLSLGEDRQLVEYDLNSSSKDHLVVLRRDRVEQAAVPLCLAWYPQLSTESFILTANSCYKMKLYNTTTKMCRKTLLGPTYGSPLEKMQILPTTNLMDPKKRYLAYITKDKVGVQILPVDGNPHKSSAFICHPGGVADLACSYDGRYVFTAGGDDCTVMKWEVNLPALEAAVPLGGEDLVPFYNLLDGGRDGEFFRELEDYFYYAQLRSHGIDTMETRQVSAHIPLEEIPFVMRAMGFYPSEEKIEEMINEVKFSEYADTGKQVTKINLGDFIKLYINHRPAFGLSMKKIRRAFQVLGYDNENGEKVIDRGDLLSLLQCRGEHMTEEELAACLTTLLGMNPEGGISEPGTCDTSGAAALLEEEIPDEITAEIFTADILGLPIPEPEKNKTEKRDQSLIHEGSES</sequence>
<keyword evidence="6" id="KW-0282">Flagellum</keyword>
<feature type="region of interest" description="Disordered" evidence="14">
    <location>
        <begin position="1"/>
        <end position="93"/>
    </location>
</feature>
<dbReference type="SUPFAM" id="SSF50978">
    <property type="entry name" value="WD40 repeat-like"/>
    <property type="match status" value="1"/>
</dbReference>
<evidence type="ECO:0000256" key="14">
    <source>
        <dbReference type="SAM" id="MobiDB-lite"/>
    </source>
</evidence>
<dbReference type="PANTHER" id="PTHR13720">
    <property type="entry name" value="WD-40 REPEAT PROTEIN"/>
    <property type="match status" value="1"/>
</dbReference>
<keyword evidence="8" id="KW-0206">Cytoskeleton</keyword>
<dbReference type="SUPFAM" id="SSF47473">
    <property type="entry name" value="EF-hand"/>
    <property type="match status" value="1"/>
</dbReference>